<sequence>MLTNLQTRLKKASRLLPVALLPFAAHAQFNYGAANAVTVAGTYTDLGTGGTAIATTNPDDANSAAQPIGFTFNYNGTAFTQFILNTNGLIKLGSVAPSTAALYYENFAGGVGIDPLSSAAAAETNLIMPFNFDLEEGISGTADFRVQTTGTAPNRVCTIQWKNVKDKSEPGAGAPAQYSNFSFQAKLYESGNIEFVYNTALASANATATRFPNVGLKGSSTATNQVALALKGVPSDPWSATTFISQNYGTSAHNINKAGLPDAGRTYRFVPTVQLSNDAAVTAIYTLGTVSSAYGSPVTAQALVTNTGSAAQTNLAVTLAVSGATTYTNTQTVATLAPGASTMVTFTYPVAGTTGTNTLTVTIPADGLASNNTQTFTQTISTGTLSYVSGTTINGGAGVGAAGSVLAVGYRTVGAAAVTSVSPSFAGTTTATATYQVLVYSAAANGQPGTVLYTSPARPRPAGAANVVTTETVAIPNIAVNGGFFVGLKTVAADNLSVAYQTEVPLRSGTFFYTTTNGTTWIDINTSTLNSRLAVNVGLSTFTAVRNEALAATVNLYPNPAHQSFQLTVPTGLRAASATLSNTLGQVVQSRQLNLPAAGGTADFNVSSLAPGVYTLTLKSGADLVVKRVVVE</sequence>
<evidence type="ECO:0008006" key="6">
    <source>
        <dbReference type="Google" id="ProtNLM"/>
    </source>
</evidence>
<feature type="domain" description="CARDB" evidence="2">
    <location>
        <begin position="292"/>
        <end position="366"/>
    </location>
</feature>
<dbReference type="RefSeq" id="WP_168671241.1">
    <property type="nucleotide sequence ID" value="NZ_JAAVTK010000001.1"/>
</dbReference>
<feature type="signal peptide" evidence="1">
    <location>
        <begin position="1"/>
        <end position="27"/>
    </location>
</feature>
<dbReference type="Proteomes" id="UP000717634">
    <property type="component" value="Unassembled WGS sequence"/>
</dbReference>
<dbReference type="InterPro" id="IPR013783">
    <property type="entry name" value="Ig-like_fold"/>
</dbReference>
<accession>A0ABX1HBH0</accession>
<dbReference type="Pfam" id="PF07705">
    <property type="entry name" value="CARDB"/>
    <property type="match status" value="1"/>
</dbReference>
<evidence type="ECO:0000313" key="5">
    <source>
        <dbReference type="Proteomes" id="UP000717634"/>
    </source>
</evidence>
<reference evidence="4 5" key="1">
    <citation type="submission" date="2020-03" db="EMBL/GenBank/DDBJ databases">
        <title>Genomic Encyclopedia of Type Strains, Phase IV (KMG-V): Genome sequencing to study the core and pangenomes of soil and plant-associated prokaryotes.</title>
        <authorList>
            <person name="Whitman W."/>
        </authorList>
    </citation>
    <scope>NUCLEOTIDE SEQUENCE [LARGE SCALE GENOMIC DNA]</scope>
    <source>
        <strain evidence="4 5">1B</strain>
    </source>
</reference>
<gene>
    <name evidence="4" type="ORF">HBN54_000153</name>
</gene>
<dbReference type="EMBL" id="JAAVTK010000001">
    <property type="protein sequence ID" value="NKI87574.1"/>
    <property type="molecule type" value="Genomic_DNA"/>
</dbReference>
<proteinExistence type="predicted"/>
<comment type="caution">
    <text evidence="4">The sequence shown here is derived from an EMBL/GenBank/DDBJ whole genome shotgun (WGS) entry which is preliminary data.</text>
</comment>
<dbReference type="InterPro" id="IPR026444">
    <property type="entry name" value="Secre_tail"/>
</dbReference>
<dbReference type="NCBIfam" id="TIGR04183">
    <property type="entry name" value="Por_Secre_tail"/>
    <property type="match status" value="1"/>
</dbReference>
<dbReference type="Gene3D" id="2.60.40.10">
    <property type="entry name" value="Immunoglobulins"/>
    <property type="match status" value="1"/>
</dbReference>
<name>A0ABX1HBH0_9BACT</name>
<protein>
    <recommendedName>
        <fullName evidence="6">T9SS type A sorting domain-containing protein</fullName>
    </recommendedName>
</protein>
<keyword evidence="5" id="KW-1185">Reference proteome</keyword>
<dbReference type="InterPro" id="IPR011635">
    <property type="entry name" value="CARDB"/>
</dbReference>
<evidence type="ECO:0000256" key="1">
    <source>
        <dbReference type="SAM" id="SignalP"/>
    </source>
</evidence>
<dbReference type="Pfam" id="PF18962">
    <property type="entry name" value="Por_Secre_tail"/>
    <property type="match status" value="1"/>
</dbReference>
<feature type="chain" id="PRO_5046364444" description="T9SS type A sorting domain-containing protein" evidence="1">
    <location>
        <begin position="28"/>
        <end position="632"/>
    </location>
</feature>
<feature type="domain" description="Secretion system C-terminal sorting" evidence="3">
    <location>
        <begin position="556"/>
        <end position="631"/>
    </location>
</feature>
<keyword evidence="1" id="KW-0732">Signal</keyword>
<organism evidence="4 5">
    <name type="scientific">Hymenobacter artigasi</name>
    <dbReference type="NCBI Taxonomy" id="2719616"/>
    <lineage>
        <taxon>Bacteria</taxon>
        <taxon>Pseudomonadati</taxon>
        <taxon>Bacteroidota</taxon>
        <taxon>Cytophagia</taxon>
        <taxon>Cytophagales</taxon>
        <taxon>Hymenobacteraceae</taxon>
        <taxon>Hymenobacter</taxon>
    </lineage>
</organism>
<evidence type="ECO:0000313" key="4">
    <source>
        <dbReference type="EMBL" id="NKI87574.1"/>
    </source>
</evidence>
<evidence type="ECO:0000259" key="2">
    <source>
        <dbReference type="Pfam" id="PF07705"/>
    </source>
</evidence>
<evidence type="ECO:0000259" key="3">
    <source>
        <dbReference type="Pfam" id="PF18962"/>
    </source>
</evidence>